<accession>A0ABR7F9U5</accession>
<gene>
    <name evidence="2" type="ORF">H8S76_03020</name>
</gene>
<keyword evidence="3" id="KW-1185">Reference proteome</keyword>
<dbReference type="EMBL" id="JACOOU010000001">
    <property type="protein sequence ID" value="MBC5671206.1"/>
    <property type="molecule type" value="Genomic_DNA"/>
</dbReference>
<comment type="caution">
    <text evidence="2">The sequence shown here is derived from an EMBL/GenBank/DDBJ whole genome shotgun (WGS) entry which is preliminary data.</text>
</comment>
<evidence type="ECO:0000256" key="1">
    <source>
        <dbReference type="SAM" id="Phobius"/>
    </source>
</evidence>
<protein>
    <submittedName>
        <fullName evidence="2">Uncharacterized protein</fullName>
    </submittedName>
</protein>
<organism evidence="2 3">
    <name type="scientific">Blautia celeris</name>
    <dbReference type="NCBI Taxonomy" id="2763026"/>
    <lineage>
        <taxon>Bacteria</taxon>
        <taxon>Bacillati</taxon>
        <taxon>Bacillota</taxon>
        <taxon>Clostridia</taxon>
        <taxon>Lachnospirales</taxon>
        <taxon>Lachnospiraceae</taxon>
        <taxon>Blautia</taxon>
    </lineage>
</organism>
<keyword evidence="1" id="KW-1133">Transmembrane helix</keyword>
<feature type="transmembrane region" description="Helical" evidence="1">
    <location>
        <begin position="12"/>
        <end position="34"/>
    </location>
</feature>
<name>A0ABR7F9U5_9FIRM</name>
<proteinExistence type="predicted"/>
<dbReference type="Proteomes" id="UP000654573">
    <property type="component" value="Unassembled WGS sequence"/>
</dbReference>
<dbReference type="RefSeq" id="WP_054350468.1">
    <property type="nucleotide sequence ID" value="NZ_JACOOU010000001.1"/>
</dbReference>
<reference evidence="2 3" key="1">
    <citation type="submission" date="2020-08" db="EMBL/GenBank/DDBJ databases">
        <title>Genome public.</title>
        <authorList>
            <person name="Liu C."/>
            <person name="Sun Q."/>
        </authorList>
    </citation>
    <scope>NUCLEOTIDE SEQUENCE [LARGE SCALE GENOMIC DNA]</scope>
    <source>
        <strain evidence="2 3">NSJ-34</strain>
    </source>
</reference>
<sequence>MNIKSLKSKILLAGIIFMLVGTTVGLIGLGMTGFEPDRLMKWKEGRWYQTVNYTDDNFWIGIRLKDGSFYITSYTAFD</sequence>
<keyword evidence="1" id="KW-0472">Membrane</keyword>
<evidence type="ECO:0000313" key="3">
    <source>
        <dbReference type="Proteomes" id="UP000654573"/>
    </source>
</evidence>
<evidence type="ECO:0000313" key="2">
    <source>
        <dbReference type="EMBL" id="MBC5671206.1"/>
    </source>
</evidence>
<keyword evidence="1" id="KW-0812">Transmembrane</keyword>